<dbReference type="SMART" id="SM00239">
    <property type="entry name" value="C2"/>
    <property type="match status" value="1"/>
</dbReference>
<dbReference type="EMBL" id="JACTNZ010000005">
    <property type="protein sequence ID" value="KAG5548786.1"/>
    <property type="molecule type" value="Genomic_DNA"/>
</dbReference>
<organism evidence="2 3">
    <name type="scientific">Rhododendron griersonianum</name>
    <dbReference type="NCBI Taxonomy" id="479676"/>
    <lineage>
        <taxon>Eukaryota</taxon>
        <taxon>Viridiplantae</taxon>
        <taxon>Streptophyta</taxon>
        <taxon>Embryophyta</taxon>
        <taxon>Tracheophyta</taxon>
        <taxon>Spermatophyta</taxon>
        <taxon>Magnoliopsida</taxon>
        <taxon>eudicotyledons</taxon>
        <taxon>Gunneridae</taxon>
        <taxon>Pentapetalae</taxon>
        <taxon>asterids</taxon>
        <taxon>Ericales</taxon>
        <taxon>Ericaceae</taxon>
        <taxon>Ericoideae</taxon>
        <taxon>Rhodoreae</taxon>
        <taxon>Rhododendron</taxon>
    </lineage>
</organism>
<dbReference type="PANTHER" id="PTHR32246">
    <property type="entry name" value="INGRESSION PROTEIN FIC1"/>
    <property type="match status" value="1"/>
</dbReference>
<dbReference type="GO" id="GO:0006952">
    <property type="term" value="P:defense response"/>
    <property type="evidence" value="ECO:0007669"/>
    <property type="project" value="InterPro"/>
</dbReference>
<reference evidence="2" key="1">
    <citation type="submission" date="2020-08" db="EMBL/GenBank/DDBJ databases">
        <title>Plant Genome Project.</title>
        <authorList>
            <person name="Zhang R.-G."/>
        </authorList>
    </citation>
    <scope>NUCLEOTIDE SEQUENCE</scope>
    <source>
        <strain evidence="2">WSP0</strain>
        <tissue evidence="2">Leaf</tissue>
    </source>
</reference>
<evidence type="ECO:0000259" key="1">
    <source>
        <dbReference type="PROSITE" id="PS50004"/>
    </source>
</evidence>
<protein>
    <recommendedName>
        <fullName evidence="1">C2 domain-containing protein</fullName>
    </recommendedName>
</protein>
<comment type="caution">
    <text evidence="2">The sequence shown here is derived from an EMBL/GenBank/DDBJ whole genome shotgun (WGS) entry which is preliminary data.</text>
</comment>
<dbReference type="Gene3D" id="2.60.40.150">
    <property type="entry name" value="C2 domain"/>
    <property type="match status" value="1"/>
</dbReference>
<dbReference type="InterPro" id="IPR000008">
    <property type="entry name" value="C2_dom"/>
</dbReference>
<feature type="domain" description="C2" evidence="1">
    <location>
        <begin position="1"/>
        <end position="111"/>
    </location>
</feature>
<dbReference type="InterPro" id="IPR044750">
    <property type="entry name" value="C2_SRC2/BAP"/>
</dbReference>
<accession>A0AAV6K8R3</accession>
<dbReference type="Proteomes" id="UP000823749">
    <property type="component" value="Chromosome 5"/>
</dbReference>
<dbReference type="PROSITE" id="PS50004">
    <property type="entry name" value="C2"/>
    <property type="match status" value="1"/>
</dbReference>
<evidence type="ECO:0000313" key="3">
    <source>
        <dbReference type="Proteomes" id="UP000823749"/>
    </source>
</evidence>
<name>A0AAV6K8R3_9ERIC</name>
<dbReference type="SUPFAM" id="SSF49562">
    <property type="entry name" value="C2 domain (Calcium/lipid-binding domain, CaLB)"/>
    <property type="match status" value="1"/>
</dbReference>
<dbReference type="CDD" id="cd04051">
    <property type="entry name" value="C2_SRC2_like"/>
    <property type="match status" value="1"/>
</dbReference>
<keyword evidence="3" id="KW-1185">Reference proteome</keyword>
<dbReference type="PANTHER" id="PTHR32246:SF69">
    <property type="entry name" value="CALCIUM-DEPENDENT LIPID-BINDING (CALB DOMAIN) FAMILY PROTEIN"/>
    <property type="match status" value="1"/>
</dbReference>
<dbReference type="Pfam" id="PF00168">
    <property type="entry name" value="C2"/>
    <property type="match status" value="1"/>
</dbReference>
<proteinExistence type="predicted"/>
<sequence>MENETHLLEINLISAQGLKMPFANLRRLQTYAIAWVDLDAKLRTRIDRLGGENPTWNKKFIFQVTSDFLSDDTSGVSVEIFAVGYIKDPLIGTIRFLLSSYISSASGGAIGTPAFTAVQVRRTSDRFHGILNMAATVLDGLDFGAIPASSAICFRDLMGKNHCHTLNFQQKYKGFS</sequence>
<gene>
    <name evidence="2" type="ORF">RHGRI_014215</name>
</gene>
<evidence type="ECO:0000313" key="2">
    <source>
        <dbReference type="EMBL" id="KAG5548786.1"/>
    </source>
</evidence>
<dbReference type="AlphaFoldDB" id="A0AAV6K8R3"/>
<dbReference type="InterPro" id="IPR035892">
    <property type="entry name" value="C2_domain_sf"/>
</dbReference>